<feature type="compositionally biased region" description="Polar residues" evidence="1">
    <location>
        <begin position="512"/>
        <end position="522"/>
    </location>
</feature>
<gene>
    <name evidence="2" type="ORF">CRENBAI_005619</name>
</gene>
<protein>
    <submittedName>
        <fullName evidence="2">Uncharacterized protein</fullName>
    </submittedName>
</protein>
<evidence type="ECO:0000313" key="2">
    <source>
        <dbReference type="EMBL" id="KAK5610386.1"/>
    </source>
</evidence>
<dbReference type="InterPro" id="IPR031390">
    <property type="entry name" value="OFCC1"/>
</dbReference>
<dbReference type="EMBL" id="JAHHUM010001579">
    <property type="protein sequence ID" value="KAK5610386.1"/>
    <property type="molecule type" value="Genomic_DNA"/>
</dbReference>
<evidence type="ECO:0000313" key="3">
    <source>
        <dbReference type="Proteomes" id="UP001311232"/>
    </source>
</evidence>
<organism evidence="2 3">
    <name type="scientific">Crenichthys baileyi</name>
    <name type="common">White River springfish</name>
    <dbReference type="NCBI Taxonomy" id="28760"/>
    <lineage>
        <taxon>Eukaryota</taxon>
        <taxon>Metazoa</taxon>
        <taxon>Chordata</taxon>
        <taxon>Craniata</taxon>
        <taxon>Vertebrata</taxon>
        <taxon>Euteleostomi</taxon>
        <taxon>Actinopterygii</taxon>
        <taxon>Neopterygii</taxon>
        <taxon>Teleostei</taxon>
        <taxon>Neoteleostei</taxon>
        <taxon>Acanthomorphata</taxon>
        <taxon>Ovalentaria</taxon>
        <taxon>Atherinomorphae</taxon>
        <taxon>Cyprinodontiformes</taxon>
        <taxon>Goodeidae</taxon>
        <taxon>Crenichthys</taxon>
    </lineage>
</organism>
<evidence type="ECO:0000256" key="1">
    <source>
        <dbReference type="SAM" id="MobiDB-lite"/>
    </source>
</evidence>
<accession>A0AAV9RN23</accession>
<feature type="compositionally biased region" description="Low complexity" evidence="1">
    <location>
        <begin position="409"/>
        <end position="424"/>
    </location>
</feature>
<feature type="compositionally biased region" description="Basic and acidic residues" evidence="1">
    <location>
        <begin position="148"/>
        <end position="158"/>
    </location>
</feature>
<dbReference type="PANTHER" id="PTHR33862:SF3">
    <property type="entry name" value="OROFACIAL CLEFT 1 CANDIDATE GENE 1 PROTEIN"/>
    <property type="match status" value="1"/>
</dbReference>
<dbReference type="PANTHER" id="PTHR33862">
    <property type="entry name" value="OROFACIAL CLEFT 1 CANDIDATE GENE 1 PROTEIN"/>
    <property type="match status" value="1"/>
</dbReference>
<feature type="compositionally biased region" description="Low complexity" evidence="1">
    <location>
        <begin position="464"/>
        <end position="473"/>
    </location>
</feature>
<reference evidence="2 3" key="1">
    <citation type="submission" date="2021-06" db="EMBL/GenBank/DDBJ databases">
        <authorList>
            <person name="Palmer J.M."/>
        </authorList>
    </citation>
    <scope>NUCLEOTIDE SEQUENCE [LARGE SCALE GENOMIC DNA]</scope>
    <source>
        <strain evidence="2 3">MEX-2019</strain>
        <tissue evidence="2">Muscle</tissue>
    </source>
</reference>
<feature type="region of interest" description="Disordered" evidence="1">
    <location>
        <begin position="509"/>
        <end position="539"/>
    </location>
</feature>
<comment type="caution">
    <text evidence="2">The sequence shown here is derived from an EMBL/GenBank/DDBJ whole genome shotgun (WGS) entry which is preliminary data.</text>
</comment>
<feature type="compositionally biased region" description="Low complexity" evidence="1">
    <location>
        <begin position="159"/>
        <end position="171"/>
    </location>
</feature>
<name>A0AAV9RN23_9TELE</name>
<dbReference type="AlphaFoldDB" id="A0AAV9RN23"/>
<proteinExistence type="predicted"/>
<dbReference type="Proteomes" id="UP001311232">
    <property type="component" value="Unassembled WGS sequence"/>
</dbReference>
<feature type="region of interest" description="Disordered" evidence="1">
    <location>
        <begin position="148"/>
        <end position="204"/>
    </location>
</feature>
<sequence length="555" mass="60171">MTALLDEDETFIDLPGTLQASRDEEVLEVKAGDLVLQRRLLLHSGGGGCDASGSGPSQAHTIAKAQAESSAWLGGDAGLQAARAAVEVIPCYAQQLRERVRPDMITLGSLSLQQVRATKRNICVIIPYSPARQPKNLDSLSLRALGEGREEGVVKERPQSSSSASRASLQSMCGKPSKDLSAMGRPLASKTTEDPSLEPLISSGDQGALPQPLEVCVCCLRATRDKLPRGLYSVSVALQSHLGGHPLPFQNSSEQQTWVASTQPVEHRGRFYDNDLHINQSLLMSLPAASDITPSMILVFQLISLPGHGSHFSSVLAWGVFPICSLSLSLVQGRFKTPMIRGEPSPRLDQFKKIEAIISSDLDHWLCNLYFQVKKRPRGISGETEYFVAPSISLSNPKILTKPEDPHDLTFTQLPLQPQPTSQSQLFPRPLLVQSQQHLNAGPSCRAGESTILHSYQGSPLHLSADSPCSSSSLPGKNDSPELFSGSAAEKTDSCQEKVEGGYQYKKKPIKKTNSCGPSMSGRSGPPLQAHKQKMQPTVKSLSMEEMEGYTFFLQ</sequence>
<feature type="region of interest" description="Disordered" evidence="1">
    <location>
        <begin position="404"/>
        <end position="424"/>
    </location>
</feature>
<keyword evidence="3" id="KW-1185">Reference proteome</keyword>
<feature type="region of interest" description="Disordered" evidence="1">
    <location>
        <begin position="464"/>
        <end position="497"/>
    </location>
</feature>